<evidence type="ECO:0000256" key="5">
    <source>
        <dbReference type="ARBA" id="ARBA00022490"/>
    </source>
</evidence>
<dbReference type="SUPFAM" id="SSF52799">
    <property type="entry name" value="(Phosphotyrosine protein) phosphatases II"/>
    <property type="match status" value="2"/>
</dbReference>
<evidence type="ECO:0000256" key="14">
    <source>
        <dbReference type="SAM" id="MobiDB-lite"/>
    </source>
</evidence>
<dbReference type="CDD" id="cd17657">
    <property type="entry name" value="CDC14_N"/>
    <property type="match status" value="1"/>
</dbReference>
<dbReference type="SMART" id="SM00195">
    <property type="entry name" value="DSPc"/>
    <property type="match status" value="1"/>
</dbReference>
<sequence>MDTGTLPDAVPFVPGLLYYVAVRDTEVPRPSPSRTVFSIDKQLLYANFYLDFGPLNLGQTFQFCHILNHEVAKAKASSKEIVFYSAHDGKRRANAICLLGCWGILFNGMSAVDAFAPFHGLALPSFHDATPSICLFKLTVLDCLRGLEKALSCKYLSPETFNIEEYQHYEQVEHGDLNWLSPKFIAFAGPYDEYKQTIEGYISLTPEHYLPYFKAHNVTLVVRLNEKLYDEKRFLDAGIDHLELYYPDGGNPPEAILLQFIQACEATRGAVAVHCKAGLGRTGTCIGAYIMKHDKFSAKECIGWLRLCRAGSVIGPQQQYMESIEKKMWLAKRPMTDDDDANNDGSSAESHIVAVSPCKTKQRTSANIFRSSSPAVVVPGASLVKANRAALALSLPVNVNAVSSATAMEPSPKTQGDNLIELKHGRLKSPVKP</sequence>
<dbReference type="InterPro" id="IPR029260">
    <property type="entry name" value="DSPn"/>
</dbReference>
<dbReference type="InterPro" id="IPR029021">
    <property type="entry name" value="Prot-tyrosine_phosphatase-like"/>
</dbReference>
<reference evidence="17 18" key="1">
    <citation type="submission" date="2012-04" db="EMBL/GenBank/DDBJ databases">
        <title>The Genome Sequence of Saprolegnia declina VS20.</title>
        <authorList>
            <consortium name="The Broad Institute Genome Sequencing Platform"/>
            <person name="Russ C."/>
            <person name="Nusbaum C."/>
            <person name="Tyler B."/>
            <person name="van West P."/>
            <person name="Dieguez-Uribeondo J."/>
            <person name="de Bruijn I."/>
            <person name="Tripathy S."/>
            <person name="Jiang R."/>
            <person name="Young S.K."/>
            <person name="Zeng Q."/>
            <person name="Gargeya S."/>
            <person name="Fitzgerald M."/>
            <person name="Haas B."/>
            <person name="Abouelleil A."/>
            <person name="Alvarado L."/>
            <person name="Arachchi H.M."/>
            <person name="Berlin A."/>
            <person name="Chapman S.B."/>
            <person name="Goldberg J."/>
            <person name="Griggs A."/>
            <person name="Gujja S."/>
            <person name="Hansen M."/>
            <person name="Howarth C."/>
            <person name="Imamovic A."/>
            <person name="Larimer J."/>
            <person name="McCowen C."/>
            <person name="Montmayeur A."/>
            <person name="Murphy C."/>
            <person name="Neiman D."/>
            <person name="Pearson M."/>
            <person name="Priest M."/>
            <person name="Roberts A."/>
            <person name="Saif S."/>
            <person name="Shea T."/>
            <person name="Sisk P."/>
            <person name="Sykes S."/>
            <person name="Wortman J."/>
            <person name="Nusbaum C."/>
            <person name="Birren B."/>
        </authorList>
    </citation>
    <scope>NUCLEOTIDE SEQUENCE [LARGE SCALE GENOMIC DNA]</scope>
    <source>
        <strain evidence="17 18">VS20</strain>
    </source>
</reference>
<dbReference type="GeneID" id="19945914"/>
<feature type="compositionally biased region" description="Polar residues" evidence="14">
    <location>
        <begin position="404"/>
        <end position="417"/>
    </location>
</feature>
<evidence type="ECO:0000256" key="6">
    <source>
        <dbReference type="ARBA" id="ARBA00022553"/>
    </source>
</evidence>
<keyword evidence="18" id="KW-1185">Reference proteome</keyword>
<evidence type="ECO:0000256" key="10">
    <source>
        <dbReference type="ARBA" id="ARBA00022912"/>
    </source>
</evidence>
<dbReference type="GO" id="GO:0000278">
    <property type="term" value="P:mitotic cell cycle"/>
    <property type="evidence" value="ECO:0007669"/>
    <property type="project" value="UniProtKB-ARBA"/>
</dbReference>
<evidence type="ECO:0000256" key="2">
    <source>
        <dbReference type="ARBA" id="ARBA00004496"/>
    </source>
</evidence>
<dbReference type="GO" id="GO:0005737">
    <property type="term" value="C:cytoplasm"/>
    <property type="evidence" value="ECO:0007669"/>
    <property type="project" value="UniProtKB-SubCell"/>
</dbReference>
<keyword evidence="10" id="KW-0904">Protein phosphatase</keyword>
<dbReference type="GO" id="GO:0004725">
    <property type="term" value="F:protein tyrosine phosphatase activity"/>
    <property type="evidence" value="ECO:0007669"/>
    <property type="project" value="UniProtKB-EC"/>
</dbReference>
<evidence type="ECO:0000256" key="11">
    <source>
        <dbReference type="ARBA" id="ARBA00023242"/>
    </source>
</evidence>
<keyword evidence="7" id="KW-0132">Cell division</keyword>
<comment type="similarity">
    <text evidence="3">Belongs to the protein-tyrosine phosphatase family. Non-receptor class CDC14 subfamily.</text>
</comment>
<organism evidence="17 18">
    <name type="scientific">Saprolegnia diclina (strain VS20)</name>
    <dbReference type="NCBI Taxonomy" id="1156394"/>
    <lineage>
        <taxon>Eukaryota</taxon>
        <taxon>Sar</taxon>
        <taxon>Stramenopiles</taxon>
        <taxon>Oomycota</taxon>
        <taxon>Saprolegniomycetes</taxon>
        <taxon>Saprolegniales</taxon>
        <taxon>Saprolegniaceae</taxon>
        <taxon>Saprolegnia</taxon>
    </lineage>
</organism>
<dbReference type="RefSeq" id="XP_008609111.1">
    <property type="nucleotide sequence ID" value="XM_008610889.1"/>
</dbReference>
<dbReference type="Proteomes" id="UP000030762">
    <property type="component" value="Unassembled WGS sequence"/>
</dbReference>
<evidence type="ECO:0000256" key="7">
    <source>
        <dbReference type="ARBA" id="ARBA00022618"/>
    </source>
</evidence>
<dbReference type="InParanoid" id="T0QSB8"/>
<keyword evidence="5" id="KW-0963">Cytoplasm</keyword>
<evidence type="ECO:0000259" key="16">
    <source>
        <dbReference type="PROSITE" id="PS50056"/>
    </source>
</evidence>
<protein>
    <recommendedName>
        <fullName evidence="4">protein-tyrosine-phosphatase</fullName>
        <ecNumber evidence="4">3.1.3.48</ecNumber>
    </recommendedName>
</protein>
<keyword evidence="13" id="KW-0131">Cell cycle</keyword>
<evidence type="ECO:0000256" key="1">
    <source>
        <dbReference type="ARBA" id="ARBA00004123"/>
    </source>
</evidence>
<dbReference type="GO" id="GO:0007096">
    <property type="term" value="P:regulation of exit from mitosis"/>
    <property type="evidence" value="ECO:0007669"/>
    <property type="project" value="UniProtKB-ARBA"/>
</dbReference>
<dbReference type="OrthoDB" id="266663at2759"/>
<dbReference type="eggNOG" id="KOG1720">
    <property type="taxonomic scope" value="Eukaryota"/>
</dbReference>
<dbReference type="PROSITE" id="PS50056">
    <property type="entry name" value="TYR_PHOSPHATASE_2"/>
    <property type="match status" value="1"/>
</dbReference>
<name>T0QSB8_SAPDV</name>
<evidence type="ECO:0000259" key="15">
    <source>
        <dbReference type="PROSITE" id="PS50054"/>
    </source>
</evidence>
<dbReference type="AlphaFoldDB" id="T0QSB8"/>
<evidence type="ECO:0000256" key="8">
    <source>
        <dbReference type="ARBA" id="ARBA00022776"/>
    </source>
</evidence>
<evidence type="ECO:0000256" key="3">
    <source>
        <dbReference type="ARBA" id="ARBA00007315"/>
    </source>
</evidence>
<dbReference type="PROSITE" id="PS50054">
    <property type="entry name" value="TYR_PHOSPHATASE_DUAL"/>
    <property type="match status" value="1"/>
</dbReference>
<dbReference type="GO" id="GO:0051301">
    <property type="term" value="P:cell division"/>
    <property type="evidence" value="ECO:0007669"/>
    <property type="project" value="UniProtKB-KW"/>
</dbReference>
<dbReference type="InterPro" id="IPR020422">
    <property type="entry name" value="TYR_PHOSPHATASE_DUAL_dom"/>
</dbReference>
<dbReference type="GO" id="GO:0005856">
    <property type="term" value="C:cytoskeleton"/>
    <property type="evidence" value="ECO:0007669"/>
    <property type="project" value="UniProtKB-ARBA"/>
</dbReference>
<dbReference type="Pfam" id="PF14671">
    <property type="entry name" value="DSPn"/>
    <property type="match status" value="1"/>
</dbReference>
<keyword evidence="8" id="KW-0498">Mitosis</keyword>
<keyword evidence="11" id="KW-0539">Nucleus</keyword>
<accession>T0QSB8</accession>
<keyword evidence="12" id="KW-0469">Meiosis</keyword>
<dbReference type="GO" id="GO:0032954">
    <property type="term" value="P:regulation of cytokinetic process"/>
    <property type="evidence" value="ECO:0007669"/>
    <property type="project" value="UniProtKB-ARBA"/>
</dbReference>
<dbReference type="InterPro" id="IPR016130">
    <property type="entry name" value="Tyr_Pase_AS"/>
</dbReference>
<dbReference type="InterPro" id="IPR003595">
    <property type="entry name" value="Tyr_Pase_cat"/>
</dbReference>
<dbReference type="CDD" id="cd14499">
    <property type="entry name" value="CDC14_C"/>
    <property type="match status" value="1"/>
</dbReference>
<comment type="subcellular location">
    <subcellularLocation>
        <location evidence="2">Cytoplasm</location>
    </subcellularLocation>
    <subcellularLocation>
        <location evidence="1">Nucleus</location>
    </subcellularLocation>
</comment>
<evidence type="ECO:0000256" key="4">
    <source>
        <dbReference type="ARBA" id="ARBA00013064"/>
    </source>
</evidence>
<feature type="domain" description="Tyrosine-protein phosphatase" evidence="15">
    <location>
        <begin position="175"/>
        <end position="333"/>
    </location>
</feature>
<dbReference type="InterPro" id="IPR000387">
    <property type="entry name" value="Tyr_Pase_dom"/>
</dbReference>
<dbReference type="Gene3D" id="3.90.190.10">
    <property type="entry name" value="Protein tyrosine phosphatase superfamily"/>
    <property type="match status" value="2"/>
</dbReference>
<evidence type="ECO:0000256" key="12">
    <source>
        <dbReference type="ARBA" id="ARBA00023254"/>
    </source>
</evidence>
<dbReference type="FunFam" id="3.90.190.10:FF:000038">
    <property type="entry name" value="Tyrosine-protein phosphatase CDC14"/>
    <property type="match status" value="1"/>
</dbReference>
<dbReference type="GO" id="GO:0031981">
    <property type="term" value="C:nuclear lumen"/>
    <property type="evidence" value="ECO:0007669"/>
    <property type="project" value="UniProtKB-ARBA"/>
</dbReference>
<gene>
    <name evidence="17" type="ORF">SDRG_05187</name>
</gene>
<dbReference type="GO" id="GO:0033554">
    <property type="term" value="P:cellular response to stress"/>
    <property type="evidence" value="ECO:0007669"/>
    <property type="project" value="UniProtKB-ARBA"/>
</dbReference>
<dbReference type="STRING" id="1156394.T0QSB8"/>
<evidence type="ECO:0000313" key="17">
    <source>
        <dbReference type="EMBL" id="EQC37591.1"/>
    </source>
</evidence>
<dbReference type="GO" id="GO:0051321">
    <property type="term" value="P:meiotic cell cycle"/>
    <property type="evidence" value="ECO:0007669"/>
    <property type="project" value="UniProtKB-KW"/>
</dbReference>
<dbReference type="InterPro" id="IPR050561">
    <property type="entry name" value="PTP"/>
</dbReference>
<evidence type="ECO:0000256" key="9">
    <source>
        <dbReference type="ARBA" id="ARBA00022801"/>
    </source>
</evidence>
<dbReference type="PANTHER" id="PTHR23339">
    <property type="entry name" value="TYROSINE SPECIFIC PROTEIN PHOSPHATASE AND DUAL SPECIFICITY PROTEIN PHOSPHATASE"/>
    <property type="match status" value="1"/>
</dbReference>
<keyword evidence="9" id="KW-0378">Hydrolase</keyword>
<dbReference type="OMA" id="IQACEAT"/>
<dbReference type="EC" id="3.1.3.48" evidence="4"/>
<feature type="region of interest" description="Disordered" evidence="14">
    <location>
        <begin position="404"/>
        <end position="433"/>
    </location>
</feature>
<evidence type="ECO:0000256" key="13">
    <source>
        <dbReference type="ARBA" id="ARBA00023306"/>
    </source>
</evidence>
<dbReference type="VEuPathDB" id="FungiDB:SDRG_05187"/>
<dbReference type="EMBL" id="JH767144">
    <property type="protein sequence ID" value="EQC37591.1"/>
    <property type="molecule type" value="Genomic_DNA"/>
</dbReference>
<dbReference type="SMART" id="SM00404">
    <property type="entry name" value="PTPc_motif"/>
    <property type="match status" value="1"/>
</dbReference>
<feature type="domain" description="Tyrosine specific protein phosphatases" evidence="16">
    <location>
        <begin position="258"/>
        <end position="320"/>
    </location>
</feature>
<dbReference type="InterPro" id="IPR000340">
    <property type="entry name" value="Dual-sp_phosphatase_cat-dom"/>
</dbReference>
<dbReference type="PROSITE" id="PS00383">
    <property type="entry name" value="TYR_PHOSPHATASE_1"/>
    <property type="match status" value="1"/>
</dbReference>
<dbReference type="Pfam" id="PF00782">
    <property type="entry name" value="DSPc"/>
    <property type="match status" value="1"/>
</dbReference>
<keyword evidence="6" id="KW-0597">Phosphoprotein</keyword>
<proteinExistence type="inferred from homology"/>
<evidence type="ECO:0000313" key="18">
    <source>
        <dbReference type="Proteomes" id="UP000030762"/>
    </source>
</evidence>
<dbReference type="InterPro" id="IPR044506">
    <property type="entry name" value="CDC14_C"/>
</dbReference>